<name>A0ACC1J1D7_9FUNG</name>
<reference evidence="1" key="1">
    <citation type="submission" date="2022-07" db="EMBL/GenBank/DDBJ databases">
        <title>Phylogenomic reconstructions and comparative analyses of Kickxellomycotina fungi.</title>
        <authorList>
            <person name="Reynolds N.K."/>
            <person name="Stajich J.E."/>
            <person name="Barry K."/>
            <person name="Grigoriev I.V."/>
            <person name="Crous P."/>
            <person name="Smith M.E."/>
        </authorList>
    </citation>
    <scope>NUCLEOTIDE SEQUENCE</scope>
    <source>
        <strain evidence="1">NRRL 5244</strain>
    </source>
</reference>
<evidence type="ECO:0000313" key="1">
    <source>
        <dbReference type="EMBL" id="KAJ1933511.1"/>
    </source>
</evidence>
<dbReference type="EMBL" id="JANBPW010005038">
    <property type="protein sequence ID" value="KAJ1933511.1"/>
    <property type="molecule type" value="Genomic_DNA"/>
</dbReference>
<proteinExistence type="predicted"/>
<organism evidence="1 2">
    <name type="scientific">Linderina macrospora</name>
    <dbReference type="NCBI Taxonomy" id="4868"/>
    <lineage>
        <taxon>Eukaryota</taxon>
        <taxon>Fungi</taxon>
        <taxon>Fungi incertae sedis</taxon>
        <taxon>Zoopagomycota</taxon>
        <taxon>Kickxellomycotina</taxon>
        <taxon>Kickxellomycetes</taxon>
        <taxon>Kickxellales</taxon>
        <taxon>Kickxellaceae</taxon>
        <taxon>Linderina</taxon>
    </lineage>
</organism>
<sequence>TSNPIVRHVLELFKRALGPDAVTRMRNSANHPPAPLASETTNLAPAVTVTQEQQSVAQGSGVPAVMTTDTLVTAEAGAGLPKSPQLSGSRPPRISRLGSHQHHSHHHSGAGANYHPADTPSSMPNVPRLSELPRVLAADPDDQLPDLALLDNVADGTAEAGGGHGDHDAPNWSKFKSAFILCSCTVIFSLVAEVLVDTVDVVIKSLGIKEKYVGLTLFALVPNVTEFMNAIAFAMQNNIALSIEISNAYTVQVALLQIPILVFFSALYGVPDSVKSVLRLGHVREAVEMWVSGGHGADGRGPTDPSAYMFALIFPRWDLIAILFCVFLLTYMLIEGKANYFKGSILCLSYFVWIISYTFEPTRS</sequence>
<feature type="non-terminal residue" evidence="1">
    <location>
        <position position="1"/>
    </location>
</feature>
<keyword evidence="2" id="KW-1185">Reference proteome</keyword>
<dbReference type="Proteomes" id="UP001150603">
    <property type="component" value="Unassembled WGS sequence"/>
</dbReference>
<comment type="caution">
    <text evidence="1">The sequence shown here is derived from an EMBL/GenBank/DDBJ whole genome shotgun (WGS) entry which is preliminary data.</text>
</comment>
<evidence type="ECO:0000313" key="2">
    <source>
        <dbReference type="Proteomes" id="UP001150603"/>
    </source>
</evidence>
<protein>
    <submittedName>
        <fullName evidence="1">Uncharacterized protein</fullName>
    </submittedName>
</protein>
<accession>A0ACC1J1D7</accession>
<gene>
    <name evidence="1" type="ORF">FBU59_006004</name>
</gene>